<proteinExistence type="inferred from homology"/>
<name>A0A914E7V0_9BILA</name>
<dbReference type="PRINTS" id="PR00080">
    <property type="entry name" value="SDRFAMILY"/>
</dbReference>
<comment type="catalytic activity">
    <reaction evidence="17">
        <text>a (3R)-3-hydroxyacyl-CoA + NAD(+) = a 3-oxoacyl-CoA + NADH + H(+)</text>
        <dbReference type="Rhea" id="RHEA:32711"/>
        <dbReference type="ChEBI" id="CHEBI:15378"/>
        <dbReference type="ChEBI" id="CHEBI:57319"/>
        <dbReference type="ChEBI" id="CHEBI:57540"/>
        <dbReference type="ChEBI" id="CHEBI:57945"/>
        <dbReference type="ChEBI" id="CHEBI:90726"/>
        <dbReference type="EC" id="1.1.1.n12"/>
    </reaction>
    <physiologicalReaction direction="left-to-right" evidence="17">
        <dbReference type="Rhea" id="RHEA:32712"/>
    </physiologicalReaction>
</comment>
<dbReference type="FunFam" id="3.40.50.720:FF:000231">
    <property type="entry name" value="Estradiol 17-beta-dehydrogenase 8"/>
    <property type="match status" value="1"/>
</dbReference>
<dbReference type="EC" id="1.1.1.n12" evidence="4"/>
<keyword evidence="12" id="KW-0275">Fatty acid biosynthesis</keyword>
<comment type="similarity">
    <text evidence="3">Belongs to the short-chain dehydrogenases/reductases (SDR) family.</text>
</comment>
<evidence type="ECO:0000256" key="25">
    <source>
        <dbReference type="ARBA" id="ARBA00083258"/>
    </source>
</evidence>
<dbReference type="GO" id="GO:0047035">
    <property type="term" value="F:testosterone dehydrogenase (NAD+) activity"/>
    <property type="evidence" value="ECO:0007669"/>
    <property type="project" value="UniProtKB-EC"/>
</dbReference>
<evidence type="ECO:0000256" key="16">
    <source>
        <dbReference type="ARBA" id="ARBA00050435"/>
    </source>
</evidence>
<keyword evidence="11" id="KW-0496">Mitochondrion</keyword>
<comment type="subcellular location">
    <subcellularLocation>
        <location evidence="1">Mitochondrion matrix</location>
    </subcellularLocation>
</comment>
<evidence type="ECO:0000313" key="27">
    <source>
        <dbReference type="WBParaSite" id="ACRNAN_scaffold6299.g25064.t1"/>
    </source>
</evidence>
<comment type="subunit">
    <text evidence="18">Heterotetramer with CBR4; contains two molecules of HSD17B8 and CBR4.</text>
</comment>
<keyword evidence="8" id="KW-0560">Oxidoreductase</keyword>
<evidence type="ECO:0000256" key="21">
    <source>
        <dbReference type="ARBA" id="ARBA00077835"/>
    </source>
</evidence>
<keyword evidence="10" id="KW-0443">Lipid metabolism</keyword>
<evidence type="ECO:0000256" key="20">
    <source>
        <dbReference type="ARBA" id="ARBA00070911"/>
    </source>
</evidence>
<dbReference type="GO" id="GO:0004303">
    <property type="term" value="F:estradiol 17-beta-dehydrogenase [NAD(P)+] activity"/>
    <property type="evidence" value="ECO:0007669"/>
    <property type="project" value="UniProtKB-EC"/>
</dbReference>
<evidence type="ECO:0000256" key="3">
    <source>
        <dbReference type="ARBA" id="ARBA00006484"/>
    </source>
</evidence>
<dbReference type="AlphaFoldDB" id="A0A914E7V0"/>
<evidence type="ECO:0000256" key="23">
    <source>
        <dbReference type="ARBA" id="ARBA00081936"/>
    </source>
</evidence>
<dbReference type="Proteomes" id="UP000887540">
    <property type="component" value="Unplaced"/>
</dbReference>
<evidence type="ECO:0000256" key="7">
    <source>
        <dbReference type="ARBA" id="ARBA00022832"/>
    </source>
</evidence>
<evidence type="ECO:0000256" key="1">
    <source>
        <dbReference type="ARBA" id="ARBA00004305"/>
    </source>
</evidence>
<comment type="catalytic activity">
    <reaction evidence="16">
        <text>17beta-hydroxy-5alpha-androstan-3-one + NAD(+) = 5alpha-androstan-3,17-dione + NADH + H(+)</text>
        <dbReference type="Rhea" id="RHEA:41992"/>
        <dbReference type="ChEBI" id="CHEBI:15378"/>
        <dbReference type="ChEBI" id="CHEBI:15994"/>
        <dbReference type="ChEBI" id="CHEBI:16330"/>
        <dbReference type="ChEBI" id="CHEBI:57540"/>
        <dbReference type="ChEBI" id="CHEBI:57945"/>
    </reaction>
    <physiologicalReaction direction="left-to-right" evidence="16">
        <dbReference type="Rhea" id="RHEA:41993"/>
    </physiologicalReaction>
</comment>
<dbReference type="PANTHER" id="PTHR42760:SF83">
    <property type="entry name" value="(3R)-3-HYDROXYACYL-COA DEHYDROGENASE"/>
    <property type="match status" value="1"/>
</dbReference>
<keyword evidence="7" id="KW-0276">Fatty acid metabolism</keyword>
<evidence type="ECO:0000256" key="2">
    <source>
        <dbReference type="ARBA" id="ARBA00005194"/>
    </source>
</evidence>
<dbReference type="WBParaSite" id="ACRNAN_scaffold6299.g25064.t1">
    <property type="protein sequence ID" value="ACRNAN_scaffold6299.g25064.t1"/>
    <property type="gene ID" value="ACRNAN_scaffold6299.g25064"/>
</dbReference>
<dbReference type="CDD" id="cd05333">
    <property type="entry name" value="BKR_SDR_c"/>
    <property type="match status" value="1"/>
</dbReference>
<evidence type="ECO:0000256" key="8">
    <source>
        <dbReference type="ARBA" id="ARBA00023002"/>
    </source>
</evidence>
<comment type="catalytic activity">
    <reaction evidence="14">
        <text>17beta-estradiol + NAD(+) = estrone + NADH + H(+)</text>
        <dbReference type="Rhea" id="RHEA:24612"/>
        <dbReference type="ChEBI" id="CHEBI:15378"/>
        <dbReference type="ChEBI" id="CHEBI:16469"/>
        <dbReference type="ChEBI" id="CHEBI:17263"/>
        <dbReference type="ChEBI" id="CHEBI:57540"/>
        <dbReference type="ChEBI" id="CHEBI:57945"/>
        <dbReference type="EC" id="1.1.1.62"/>
    </reaction>
    <physiologicalReaction direction="left-to-right" evidence="14">
        <dbReference type="Rhea" id="RHEA:24613"/>
    </physiologicalReaction>
    <physiologicalReaction direction="right-to-left" evidence="14">
        <dbReference type="Rhea" id="RHEA:24614"/>
    </physiologicalReaction>
</comment>
<dbReference type="EC" id="1.1.1.239" evidence="19"/>
<dbReference type="SUPFAM" id="SSF51735">
    <property type="entry name" value="NAD(P)-binding Rossmann-fold domains"/>
    <property type="match status" value="1"/>
</dbReference>
<evidence type="ECO:0000256" key="24">
    <source>
        <dbReference type="ARBA" id="ARBA00083097"/>
    </source>
</evidence>
<evidence type="ECO:0000256" key="4">
    <source>
        <dbReference type="ARBA" id="ARBA00012456"/>
    </source>
</evidence>
<comment type="catalytic activity">
    <reaction evidence="15">
        <text>testosterone + NAD(+) = androst-4-ene-3,17-dione + NADH + H(+)</text>
        <dbReference type="Rhea" id="RHEA:14929"/>
        <dbReference type="ChEBI" id="CHEBI:15378"/>
        <dbReference type="ChEBI" id="CHEBI:16422"/>
        <dbReference type="ChEBI" id="CHEBI:17347"/>
        <dbReference type="ChEBI" id="CHEBI:57540"/>
        <dbReference type="ChEBI" id="CHEBI:57945"/>
        <dbReference type="EC" id="1.1.1.239"/>
    </reaction>
    <physiologicalReaction direction="left-to-right" evidence="15">
        <dbReference type="Rhea" id="RHEA:14930"/>
    </physiologicalReaction>
</comment>
<evidence type="ECO:0000256" key="22">
    <source>
        <dbReference type="ARBA" id="ARBA00081419"/>
    </source>
</evidence>
<evidence type="ECO:0000256" key="10">
    <source>
        <dbReference type="ARBA" id="ARBA00023098"/>
    </source>
</evidence>
<dbReference type="PROSITE" id="PS00061">
    <property type="entry name" value="ADH_SHORT"/>
    <property type="match status" value="1"/>
</dbReference>
<evidence type="ECO:0000313" key="26">
    <source>
        <dbReference type="Proteomes" id="UP000887540"/>
    </source>
</evidence>
<dbReference type="InterPro" id="IPR036291">
    <property type="entry name" value="NAD(P)-bd_dom_sf"/>
</dbReference>
<evidence type="ECO:0000256" key="13">
    <source>
        <dbReference type="ARBA" id="ARBA00037929"/>
    </source>
</evidence>
<comment type="pathway">
    <text evidence="2">Lipid metabolism; fatty acid biosynthesis.</text>
</comment>
<reference evidence="27" key="1">
    <citation type="submission" date="2022-11" db="UniProtKB">
        <authorList>
            <consortium name="WormBaseParasite"/>
        </authorList>
    </citation>
    <scope>IDENTIFICATION</scope>
</reference>
<dbReference type="GO" id="GO:0048038">
    <property type="term" value="F:quinone binding"/>
    <property type="evidence" value="ECO:0007669"/>
    <property type="project" value="TreeGrafter"/>
</dbReference>
<keyword evidence="5" id="KW-0444">Lipid biosynthesis</keyword>
<dbReference type="GO" id="GO:0008210">
    <property type="term" value="P:estrogen metabolic process"/>
    <property type="evidence" value="ECO:0007669"/>
    <property type="project" value="UniProtKB-ARBA"/>
</dbReference>
<dbReference type="InterPro" id="IPR002347">
    <property type="entry name" value="SDR_fam"/>
</dbReference>
<dbReference type="GO" id="GO:0006633">
    <property type="term" value="P:fatty acid biosynthetic process"/>
    <property type="evidence" value="ECO:0007669"/>
    <property type="project" value="UniProtKB-KW"/>
</dbReference>
<sequence length="252" mass="27197">MAGLVRGKLGIVTGGGSGLGRAICQRLAENGASLVVVDLRKETAQETVDLLSKASKEGQHYAFACDVGKREQIENLKSFFVEKFKKSPDLVVNNAGITKDTWLLKMTDEQFDDVINVNLKAVYMMTQTFARLAVEQQRSQSVVNLSSIVGKTGNIGQTNYAASKAGVLGFTKAAAKELARYNIRVNALLPGFIKTPMTSQIPDKVIAKITERIPIGKMGEAEDIGNVVTFLCSDLSKYMTGAQIEVTGGLDM</sequence>
<keyword evidence="9" id="KW-0520">NAD</keyword>
<evidence type="ECO:0000256" key="18">
    <source>
        <dbReference type="ARBA" id="ARBA00065174"/>
    </source>
</evidence>
<keyword evidence="6" id="KW-0597">Phosphoprotein</keyword>
<evidence type="ECO:0000256" key="6">
    <source>
        <dbReference type="ARBA" id="ARBA00022553"/>
    </source>
</evidence>
<accession>A0A914E7V0</accession>
<evidence type="ECO:0000256" key="12">
    <source>
        <dbReference type="ARBA" id="ARBA00023160"/>
    </source>
</evidence>
<evidence type="ECO:0000256" key="14">
    <source>
        <dbReference type="ARBA" id="ARBA00049069"/>
    </source>
</evidence>
<evidence type="ECO:0000256" key="11">
    <source>
        <dbReference type="ARBA" id="ARBA00023128"/>
    </source>
</evidence>
<keyword evidence="26" id="KW-1185">Reference proteome</keyword>
<comment type="pathway">
    <text evidence="13">Steroid biosynthesis; estrogen biosynthesis.</text>
</comment>
<evidence type="ECO:0000256" key="17">
    <source>
        <dbReference type="ARBA" id="ARBA00052680"/>
    </source>
</evidence>
<evidence type="ECO:0000256" key="19">
    <source>
        <dbReference type="ARBA" id="ARBA00066822"/>
    </source>
</evidence>
<organism evidence="26 27">
    <name type="scientific">Acrobeloides nanus</name>
    <dbReference type="NCBI Taxonomy" id="290746"/>
    <lineage>
        <taxon>Eukaryota</taxon>
        <taxon>Metazoa</taxon>
        <taxon>Ecdysozoa</taxon>
        <taxon>Nematoda</taxon>
        <taxon>Chromadorea</taxon>
        <taxon>Rhabditida</taxon>
        <taxon>Tylenchina</taxon>
        <taxon>Cephalobomorpha</taxon>
        <taxon>Cephaloboidea</taxon>
        <taxon>Cephalobidae</taxon>
        <taxon>Acrobeloides</taxon>
    </lineage>
</organism>
<evidence type="ECO:0000256" key="15">
    <source>
        <dbReference type="ARBA" id="ARBA00050232"/>
    </source>
</evidence>
<dbReference type="Gene3D" id="3.40.50.720">
    <property type="entry name" value="NAD(P)-binding Rossmann-like Domain"/>
    <property type="match status" value="1"/>
</dbReference>
<protein>
    <recommendedName>
        <fullName evidence="20">(3R)-3-hydroxyacyl-CoA dehydrogenase</fullName>
        <ecNumber evidence="19">1.1.1.239</ecNumber>
        <ecNumber evidence="4">1.1.1.n12</ecNumber>
    </recommendedName>
    <alternativeName>
        <fullName evidence="22">17-beta-hydroxysteroid dehydrogenase 8</fullName>
    </alternativeName>
    <alternativeName>
        <fullName evidence="21">3-ketoacyl-[acyl-carrier-protein] reductase alpha subunit</fullName>
    </alternativeName>
    <alternativeName>
        <fullName evidence="24">3-oxoacyl-[acyl-carrier-protein] reductase</fullName>
    </alternativeName>
    <alternativeName>
        <fullName evidence="25">Estradiol 17-beta-dehydrogenase 8</fullName>
    </alternativeName>
    <alternativeName>
        <fullName evidence="23">Testosterone 17-beta-dehydrogenase 8</fullName>
    </alternativeName>
</protein>
<evidence type="ECO:0000256" key="5">
    <source>
        <dbReference type="ARBA" id="ARBA00022516"/>
    </source>
</evidence>
<dbReference type="Pfam" id="PF13561">
    <property type="entry name" value="adh_short_C2"/>
    <property type="match status" value="1"/>
</dbReference>
<dbReference type="GO" id="GO:0005759">
    <property type="term" value="C:mitochondrial matrix"/>
    <property type="evidence" value="ECO:0007669"/>
    <property type="project" value="UniProtKB-SubCell"/>
</dbReference>
<evidence type="ECO:0000256" key="9">
    <source>
        <dbReference type="ARBA" id="ARBA00023027"/>
    </source>
</evidence>
<dbReference type="PANTHER" id="PTHR42760">
    <property type="entry name" value="SHORT-CHAIN DEHYDROGENASES/REDUCTASES FAMILY MEMBER"/>
    <property type="match status" value="1"/>
</dbReference>
<dbReference type="NCBIfam" id="NF005559">
    <property type="entry name" value="PRK07231.1"/>
    <property type="match status" value="1"/>
</dbReference>
<dbReference type="InterPro" id="IPR020904">
    <property type="entry name" value="Sc_DH/Rdtase_CS"/>
</dbReference>
<dbReference type="PRINTS" id="PR00081">
    <property type="entry name" value="GDHRDH"/>
</dbReference>